<dbReference type="Gene3D" id="3.40.50.300">
    <property type="entry name" value="P-loop containing nucleotide triphosphate hydrolases"/>
    <property type="match status" value="1"/>
</dbReference>
<dbReference type="EMBL" id="CP120682">
    <property type="protein sequence ID" value="WKN39144.1"/>
    <property type="molecule type" value="Genomic_DNA"/>
</dbReference>
<dbReference type="AlphaFoldDB" id="A0AA49JHJ3"/>
<name>A0AA49JHJ3_9BACT</name>
<organism evidence="1">
    <name type="scientific">Roseihalotalea indica</name>
    <dbReference type="NCBI Taxonomy" id="2867963"/>
    <lineage>
        <taxon>Bacteria</taxon>
        <taxon>Pseudomonadati</taxon>
        <taxon>Bacteroidota</taxon>
        <taxon>Cytophagia</taxon>
        <taxon>Cytophagales</taxon>
        <taxon>Catalimonadaceae</taxon>
        <taxon>Roseihalotalea</taxon>
    </lineage>
</organism>
<proteinExistence type="predicted"/>
<gene>
    <name evidence="1" type="ORF">K4G66_10585</name>
</gene>
<protein>
    <submittedName>
        <fullName evidence="1">Uncharacterized protein</fullName>
    </submittedName>
</protein>
<evidence type="ECO:0000313" key="1">
    <source>
        <dbReference type="EMBL" id="WKN39144.1"/>
    </source>
</evidence>
<sequence length="100" mass="12002">MPVAIENVWSPGGLDILKSRFEKEVENPQLKFVWLFCEINENHQRDELRLPENQMRNRVDIVNEELKAYLWKPYVQRIDSSKLTVSETLRRIKDLNYLTI</sequence>
<dbReference type="InterPro" id="IPR027417">
    <property type="entry name" value="P-loop_NTPase"/>
</dbReference>
<accession>A0AA49JHJ3</accession>
<reference evidence="1" key="1">
    <citation type="journal article" date="2023" name="Comput. Struct. Biotechnol. J.">
        <title>Discovery of a novel marine Bacteroidetes with a rich repertoire of carbohydrate-active enzymes.</title>
        <authorList>
            <person name="Chen B."/>
            <person name="Liu G."/>
            <person name="Chen Q."/>
            <person name="Wang H."/>
            <person name="Liu L."/>
            <person name="Tang K."/>
        </authorList>
    </citation>
    <scope>NUCLEOTIDE SEQUENCE</scope>
    <source>
        <strain evidence="1">TK19036</strain>
    </source>
</reference>
<reference evidence="1" key="2">
    <citation type="journal article" date="2024" name="Antonie Van Leeuwenhoek">
        <title>Roseihalotalea indica gen. nov., sp. nov., a halophilic Bacteroidetes from mesopelagic Southwest Indian Ocean with higher carbohydrate metabolic potential.</title>
        <authorList>
            <person name="Chen B."/>
            <person name="Zhang M."/>
            <person name="Lin D."/>
            <person name="Ye J."/>
            <person name="Tang K."/>
        </authorList>
    </citation>
    <scope>NUCLEOTIDE SEQUENCE</scope>
    <source>
        <strain evidence="1">TK19036</strain>
    </source>
</reference>